<reference evidence="3 4" key="1">
    <citation type="submission" date="2019-06" db="EMBL/GenBank/DDBJ databases">
        <title>Genomic Encyclopedia of Type Strains, Phase IV (KMG-V): Genome sequencing to study the core and pangenomes of soil and plant-associated prokaryotes.</title>
        <authorList>
            <person name="Whitman W."/>
        </authorList>
    </citation>
    <scope>NUCLEOTIDE SEQUENCE [LARGE SCALE GENOMIC DNA]</scope>
    <source>
        <strain evidence="3 4">BR 11880</strain>
    </source>
</reference>
<sequence length="303" mass="32637">MDGPSLANGAAAGGNTAFADFLRDRRQHLDPASVGLPVGRRRRTPGLRREEVAQLADIGTAWYTALEQGRDVRPSDQVLANLARALRLTAVERDHLFTLAGRRPPARLEGASDGVDAQSLALLRRLEPDPAYIVDARWDVLAWNQGAADLFRFDAAAPAYGRNMLWRYFTRSPMPEERADWNATARALASIFRGQSAAHANDPRFRDLIDDLLAASETFRRVWPGQEVRALCAGRKWVNHPVRGRQEYDFVPLALPSMPGASLMVYLACPPAAASGTAGNGTAGNGTAASGNPAEDAAAGDAA</sequence>
<organism evidence="3 4">
    <name type="scientific">Nitrospirillum amazonense</name>
    <dbReference type="NCBI Taxonomy" id="28077"/>
    <lineage>
        <taxon>Bacteria</taxon>
        <taxon>Pseudomonadati</taxon>
        <taxon>Pseudomonadota</taxon>
        <taxon>Alphaproteobacteria</taxon>
        <taxon>Rhodospirillales</taxon>
        <taxon>Azospirillaceae</taxon>
        <taxon>Nitrospirillum</taxon>
    </lineage>
</organism>
<dbReference type="Proteomes" id="UP000319859">
    <property type="component" value="Unassembled WGS sequence"/>
</dbReference>
<dbReference type="GO" id="GO:0003677">
    <property type="term" value="F:DNA binding"/>
    <property type="evidence" value="ECO:0007669"/>
    <property type="project" value="InterPro"/>
</dbReference>
<comment type="caution">
    <text evidence="3">The sequence shown here is derived from an EMBL/GenBank/DDBJ whole genome shotgun (WGS) entry which is preliminary data.</text>
</comment>
<evidence type="ECO:0000259" key="2">
    <source>
        <dbReference type="SMART" id="SM00530"/>
    </source>
</evidence>
<dbReference type="RefSeq" id="WP_145748792.1">
    <property type="nucleotide sequence ID" value="NZ_VITN01000002.1"/>
</dbReference>
<gene>
    <name evidence="3" type="ORF">FBZ89_102366</name>
</gene>
<feature type="compositionally biased region" description="Low complexity" evidence="1">
    <location>
        <begin position="285"/>
        <end position="303"/>
    </location>
</feature>
<dbReference type="InterPro" id="IPR041413">
    <property type="entry name" value="MLTR_LBD"/>
</dbReference>
<evidence type="ECO:0000313" key="3">
    <source>
        <dbReference type="EMBL" id="TWB23609.1"/>
    </source>
</evidence>
<feature type="region of interest" description="Disordered" evidence="1">
    <location>
        <begin position="275"/>
        <end position="303"/>
    </location>
</feature>
<dbReference type="AlphaFoldDB" id="A0A560FPS4"/>
<dbReference type="Pfam" id="PF13560">
    <property type="entry name" value="HTH_31"/>
    <property type="match status" value="1"/>
</dbReference>
<evidence type="ECO:0000313" key="4">
    <source>
        <dbReference type="Proteomes" id="UP000319859"/>
    </source>
</evidence>
<evidence type="ECO:0000256" key="1">
    <source>
        <dbReference type="SAM" id="MobiDB-lite"/>
    </source>
</evidence>
<proteinExistence type="predicted"/>
<dbReference type="Gene3D" id="1.10.260.40">
    <property type="entry name" value="lambda repressor-like DNA-binding domains"/>
    <property type="match status" value="1"/>
</dbReference>
<dbReference type="SMART" id="SM00530">
    <property type="entry name" value="HTH_XRE"/>
    <property type="match status" value="1"/>
</dbReference>
<name>A0A560FPS4_9PROT</name>
<dbReference type="Pfam" id="PF17765">
    <property type="entry name" value="MLTR_LBD"/>
    <property type="match status" value="1"/>
</dbReference>
<dbReference type="OrthoDB" id="5346389at2"/>
<dbReference type="CDD" id="cd00093">
    <property type="entry name" value="HTH_XRE"/>
    <property type="match status" value="1"/>
</dbReference>
<feature type="domain" description="HTH cro/C1-type" evidence="2">
    <location>
        <begin position="21"/>
        <end position="93"/>
    </location>
</feature>
<dbReference type="EMBL" id="VITN01000002">
    <property type="protein sequence ID" value="TWB23609.1"/>
    <property type="molecule type" value="Genomic_DNA"/>
</dbReference>
<dbReference type="InterPro" id="IPR001387">
    <property type="entry name" value="Cro/C1-type_HTH"/>
</dbReference>
<dbReference type="SUPFAM" id="SSF47413">
    <property type="entry name" value="lambda repressor-like DNA-binding domains"/>
    <property type="match status" value="1"/>
</dbReference>
<accession>A0A560FPS4</accession>
<dbReference type="Gene3D" id="3.30.450.180">
    <property type="match status" value="1"/>
</dbReference>
<dbReference type="InterPro" id="IPR010982">
    <property type="entry name" value="Lambda_DNA-bd_dom_sf"/>
</dbReference>
<dbReference type="PANTHER" id="PTHR35010:SF2">
    <property type="entry name" value="BLL4672 PROTEIN"/>
    <property type="match status" value="1"/>
</dbReference>
<dbReference type="PANTHER" id="PTHR35010">
    <property type="entry name" value="BLL4672 PROTEIN-RELATED"/>
    <property type="match status" value="1"/>
</dbReference>
<protein>
    <submittedName>
        <fullName evidence="3">Transcriptional regulator with XRE-family HTH domain</fullName>
    </submittedName>
</protein>